<dbReference type="InterPro" id="IPR027417">
    <property type="entry name" value="P-loop_NTPase"/>
</dbReference>
<feature type="domain" description="D-glutamate N-acetyltransferase-like N-terminal" evidence="2">
    <location>
        <begin position="41"/>
        <end position="137"/>
    </location>
</feature>
<gene>
    <name evidence="3" type="ORF">AAG747_25090</name>
</gene>
<dbReference type="PANTHER" id="PTHR40690">
    <property type="entry name" value="GLL3100 PROTEIN"/>
    <property type="match status" value="1"/>
</dbReference>
<comment type="caution">
    <text evidence="3">The sequence shown here is derived from an EMBL/GenBank/DDBJ whole genome shotgun (WGS) entry which is preliminary data.</text>
</comment>
<dbReference type="InterPro" id="IPR035402">
    <property type="entry name" value="DgcN-like_N"/>
</dbReference>
<evidence type="ECO:0000313" key="3">
    <source>
        <dbReference type="EMBL" id="MEN7551218.1"/>
    </source>
</evidence>
<dbReference type="EMBL" id="JBDKWZ010000020">
    <property type="protein sequence ID" value="MEN7551218.1"/>
    <property type="molecule type" value="Genomic_DNA"/>
</dbReference>
<evidence type="ECO:0000259" key="1">
    <source>
        <dbReference type="Pfam" id="PF07755"/>
    </source>
</evidence>
<dbReference type="Gene3D" id="3.40.50.720">
    <property type="entry name" value="NAD(P)-binding Rossmann-like Domain"/>
    <property type="match status" value="1"/>
</dbReference>
<name>A0AAW9SFD6_9BACT</name>
<dbReference type="PIRSF" id="PIRSF026760">
    <property type="entry name" value="UCP026760"/>
    <property type="match status" value="1"/>
</dbReference>
<proteinExistence type="predicted"/>
<dbReference type="SUPFAM" id="SSF52540">
    <property type="entry name" value="P-loop containing nucleoside triphosphate hydrolases"/>
    <property type="match status" value="1"/>
</dbReference>
<dbReference type="InterPro" id="IPR035086">
    <property type="entry name" value="DgcN-like_C"/>
</dbReference>
<dbReference type="Pfam" id="PF07755">
    <property type="entry name" value="DUF1611"/>
    <property type="match status" value="1"/>
</dbReference>
<reference evidence="3 4" key="1">
    <citation type="submission" date="2024-04" db="EMBL/GenBank/DDBJ databases">
        <title>Novel genus in family Flammeovirgaceae.</title>
        <authorList>
            <person name="Nguyen T.H."/>
            <person name="Vuong T.Q."/>
            <person name="Le H."/>
            <person name="Kim S.-G."/>
        </authorList>
    </citation>
    <scope>NUCLEOTIDE SEQUENCE [LARGE SCALE GENOMIC DNA]</scope>
    <source>
        <strain evidence="3 4">JCM 23209</strain>
    </source>
</reference>
<protein>
    <submittedName>
        <fullName evidence="3">DUF1611 domain-containing protein</fullName>
    </submittedName>
</protein>
<organism evidence="3 4">
    <name type="scientific">Rapidithrix thailandica</name>
    <dbReference type="NCBI Taxonomy" id="413964"/>
    <lineage>
        <taxon>Bacteria</taxon>
        <taxon>Pseudomonadati</taxon>
        <taxon>Bacteroidota</taxon>
        <taxon>Cytophagia</taxon>
        <taxon>Cytophagales</taxon>
        <taxon>Flammeovirgaceae</taxon>
        <taxon>Rapidithrix</taxon>
    </lineage>
</organism>
<dbReference type="PANTHER" id="PTHR40690:SF1">
    <property type="entry name" value="DUF1611 DOMAIN-CONTAINING PROTEIN"/>
    <property type="match status" value="1"/>
</dbReference>
<sequence length="352" mass="38667">MDGTAIILTSGLYTRDNGKTAHGLVRGTERFKIVGVVDSEETRGKDAGELLDGTHRGIPIFASIAEAHHSLGQVDYCIIGVALPGGKLSKELKKQISQAMAKGMSIVNGLHTFLNEDPEMAFLTVQHEVNIFDIRMPKPKEALSFWSGEIFKVPCPKIAVLGMDCAVGKRTTAKLLMEKAREKGLKAQMIYTGQTGWLQGFEYGFILDSTYNDFVAGELEKAIVNCYKNEQPDIIFVEGQSALRNPSGPCGAELLLSGNMDGVILQHIPGRQYWDDNPAWGEMPSVKSEIELIKLYGKEVLGITLNTSKLPKEQIKSYQQECSAETGVPTFLPLEEDVETLVEVLTKKFNLG</sequence>
<evidence type="ECO:0000313" key="4">
    <source>
        <dbReference type="Proteomes" id="UP001403385"/>
    </source>
</evidence>
<dbReference type="InterPro" id="IPR011669">
    <property type="entry name" value="DgcN-like"/>
</dbReference>
<dbReference type="RefSeq" id="WP_346823998.1">
    <property type="nucleotide sequence ID" value="NZ_JBDKWZ010000020.1"/>
</dbReference>
<accession>A0AAW9SFD6</accession>
<keyword evidence="4" id="KW-1185">Reference proteome</keyword>
<dbReference type="Gene3D" id="3.40.50.300">
    <property type="entry name" value="P-loop containing nucleotide triphosphate hydrolases"/>
    <property type="match status" value="1"/>
</dbReference>
<evidence type="ECO:0000259" key="2">
    <source>
        <dbReference type="Pfam" id="PF17396"/>
    </source>
</evidence>
<dbReference type="AlphaFoldDB" id="A0AAW9SFD6"/>
<dbReference type="Proteomes" id="UP001403385">
    <property type="component" value="Unassembled WGS sequence"/>
</dbReference>
<feature type="domain" description="D-glutamate N-acetyltransferase-like C-terminal" evidence="1">
    <location>
        <begin position="145"/>
        <end position="342"/>
    </location>
</feature>
<dbReference type="Pfam" id="PF17396">
    <property type="entry name" value="DUF1611_N"/>
    <property type="match status" value="1"/>
</dbReference>